<gene>
    <name evidence="1" type="ORF">Pen02_66680</name>
</gene>
<reference evidence="1 2" key="1">
    <citation type="submission" date="2021-01" db="EMBL/GenBank/DDBJ databases">
        <title>Whole genome shotgun sequence of Plantactinospora endophytica NBRC 110450.</title>
        <authorList>
            <person name="Komaki H."/>
            <person name="Tamura T."/>
        </authorList>
    </citation>
    <scope>NUCLEOTIDE SEQUENCE [LARGE SCALE GENOMIC DNA]</scope>
    <source>
        <strain evidence="1 2">NBRC 110450</strain>
    </source>
</reference>
<dbReference type="EMBL" id="BONW01000039">
    <property type="protein sequence ID" value="GIG91732.1"/>
    <property type="molecule type" value="Genomic_DNA"/>
</dbReference>
<organism evidence="1 2">
    <name type="scientific">Plantactinospora endophytica</name>
    <dbReference type="NCBI Taxonomy" id="673535"/>
    <lineage>
        <taxon>Bacteria</taxon>
        <taxon>Bacillati</taxon>
        <taxon>Actinomycetota</taxon>
        <taxon>Actinomycetes</taxon>
        <taxon>Micromonosporales</taxon>
        <taxon>Micromonosporaceae</taxon>
        <taxon>Plantactinospora</taxon>
    </lineage>
</organism>
<sequence>MTTGRLPERALRRRGLLGLFGAVATAGLAGGCTDGGGAARVGEGATVPTSAGSAPAAVGDLVDRLADYPSRFRFVPTNSLRYDDALGRARATVEMRTEMLAFLAWARTHGHPAIRPALPGDVTGEEFRLDPLMGNAESLDSQPLPGAERPFGRLIPDNETVKHYLALRQSGFLLIMLKTMLAPAEYARLVTDSPLVKAAAGKNVIQIYPYSTQELDLETARYLLLMTGIRVAFVGDPELRWLIANPGQALSPENQRRLAEAGGTLYTSDGYRAVYLDSERAGNVPATLARTLYAALRAAAPR</sequence>
<name>A0ABQ4EAH8_9ACTN</name>
<proteinExistence type="predicted"/>
<evidence type="ECO:0000313" key="2">
    <source>
        <dbReference type="Proteomes" id="UP000646749"/>
    </source>
</evidence>
<dbReference type="PROSITE" id="PS51257">
    <property type="entry name" value="PROKAR_LIPOPROTEIN"/>
    <property type="match status" value="1"/>
</dbReference>
<dbReference type="Proteomes" id="UP000646749">
    <property type="component" value="Unassembled WGS sequence"/>
</dbReference>
<accession>A0ABQ4EAH8</accession>
<keyword evidence="2" id="KW-1185">Reference proteome</keyword>
<protein>
    <submittedName>
        <fullName evidence="1">Uncharacterized protein</fullName>
    </submittedName>
</protein>
<comment type="caution">
    <text evidence="1">The sequence shown here is derived from an EMBL/GenBank/DDBJ whole genome shotgun (WGS) entry which is preliminary data.</text>
</comment>
<dbReference type="RefSeq" id="WP_203870072.1">
    <property type="nucleotide sequence ID" value="NZ_BONW01000039.1"/>
</dbReference>
<evidence type="ECO:0000313" key="1">
    <source>
        <dbReference type="EMBL" id="GIG91732.1"/>
    </source>
</evidence>